<keyword evidence="4" id="KW-0614">Plasmid</keyword>
<accession>A0AAX3AGY0</accession>
<keyword evidence="2" id="KW-0328">Glycosyltransferase</keyword>
<keyword evidence="3" id="KW-0808">Transferase</keyword>
<evidence type="ECO:0000313" key="4">
    <source>
        <dbReference type="EMBL" id="UOA25294.1"/>
    </source>
</evidence>
<evidence type="ECO:0008006" key="6">
    <source>
        <dbReference type="Google" id="ProtNLM"/>
    </source>
</evidence>
<keyword evidence="5" id="KW-1185">Reference proteome</keyword>
<evidence type="ECO:0000256" key="3">
    <source>
        <dbReference type="ARBA" id="ARBA00022679"/>
    </source>
</evidence>
<dbReference type="Gene3D" id="3.40.50.2000">
    <property type="entry name" value="Glycogen Phosphorylase B"/>
    <property type="match status" value="1"/>
</dbReference>
<dbReference type="PANTHER" id="PTHR12526">
    <property type="entry name" value="GLYCOSYLTRANSFERASE"/>
    <property type="match status" value="1"/>
</dbReference>
<evidence type="ECO:0000256" key="1">
    <source>
        <dbReference type="ARBA" id="ARBA00009481"/>
    </source>
</evidence>
<dbReference type="GO" id="GO:0016757">
    <property type="term" value="F:glycosyltransferase activity"/>
    <property type="evidence" value="ECO:0007669"/>
    <property type="project" value="UniProtKB-KW"/>
</dbReference>
<proteinExistence type="inferred from homology"/>
<dbReference type="Pfam" id="PF13692">
    <property type="entry name" value="Glyco_trans_1_4"/>
    <property type="match status" value="1"/>
</dbReference>
<comment type="similarity">
    <text evidence="1">Belongs to the glycosyltransferase group 1 family. Glycosyltransferase 4 subfamily.</text>
</comment>
<protein>
    <recommendedName>
        <fullName evidence="6">Glycosyl transferases group 1</fullName>
    </recommendedName>
</protein>
<reference evidence="5" key="1">
    <citation type="journal article" date="2022" name="Microorganisms">
        <title>Beyond the ABCs#Discovery of Three New Plasmid Types in Rhodobacterales (RepQ, RepY, RepW).</title>
        <authorList>
            <person name="Freese H.M."/>
            <person name="Ringel V."/>
            <person name="Overmann J."/>
            <person name="Petersen J."/>
        </authorList>
    </citation>
    <scope>NUCLEOTIDE SEQUENCE [LARGE SCALE GENOMIC DNA]</scope>
    <source>
        <strain evidence="5">DSM 110277</strain>
        <plasmid evidence="5">pDSM110277_e</plasmid>
    </source>
</reference>
<evidence type="ECO:0000256" key="2">
    <source>
        <dbReference type="ARBA" id="ARBA00022676"/>
    </source>
</evidence>
<dbReference type="RefSeq" id="WP_243252272.1">
    <property type="nucleotide sequence ID" value="NZ_CP084964.1"/>
</dbReference>
<dbReference type="Proteomes" id="UP000830781">
    <property type="component" value="Plasmid pDSM110277_e"/>
</dbReference>
<name>A0AAX3AGY0_9RHOB</name>
<dbReference type="EMBL" id="CP084964">
    <property type="protein sequence ID" value="UOA25294.1"/>
    <property type="molecule type" value="Genomic_DNA"/>
</dbReference>
<dbReference type="SUPFAM" id="SSF53756">
    <property type="entry name" value="UDP-Glycosyltransferase/glycogen phosphorylase"/>
    <property type="match status" value="1"/>
</dbReference>
<sequence length="352" mass="38652">MSTSETPSERLSVLGLTQGNSVPSARFRIRQHIPALSSQNIEVIEKPATFGAYPPAERSTRPFWLCATGAERLMAVLSSSMFDATILQRELISTLSSFEKHIKGPLILDVDDAIWMHRGGIAARHLARNADVICCGNDFIAEYFGQFCSSVHVIPTSVDTERFLPKTNNKLNQVVGWSGTSGGYRFFFPIIDAVVGVIRNNPGWRLRFVSDAAPPFLDKYSDVIDFLKWTPQTEVSAIQGFDIGLMPTDDSDWSRGKCSYKMLLYMACGLPVIVSKFGMNKTILGQGELGFGAIKPCEWASHLQTLIDDNSARVGMGAVGRNVCEQHYSSQSISAQLGSVVRSAITMNASRL</sequence>
<dbReference type="AlphaFoldDB" id="A0AAX3AGY0"/>
<organism evidence="4 5">
    <name type="scientific">Sulfitobacter pontiacus</name>
    <dbReference type="NCBI Taxonomy" id="60137"/>
    <lineage>
        <taxon>Bacteria</taxon>
        <taxon>Pseudomonadati</taxon>
        <taxon>Pseudomonadota</taxon>
        <taxon>Alphaproteobacteria</taxon>
        <taxon>Rhodobacterales</taxon>
        <taxon>Roseobacteraceae</taxon>
        <taxon>Sulfitobacter</taxon>
    </lineage>
</organism>
<dbReference type="PANTHER" id="PTHR12526:SF640">
    <property type="entry name" value="COLANIC ACID BIOSYNTHESIS GLYCOSYLTRANSFERASE WCAL-RELATED"/>
    <property type="match status" value="1"/>
</dbReference>
<evidence type="ECO:0000313" key="5">
    <source>
        <dbReference type="Proteomes" id="UP000830781"/>
    </source>
</evidence>
<gene>
    <name evidence="4" type="ORF">DSM110277_03748</name>
</gene>
<geneLocation type="plasmid" evidence="4 5">
    <name>pDSM110277_e</name>
</geneLocation>